<proteinExistence type="predicted"/>
<name>A0ABS7ALA0_9CLOT</name>
<dbReference type="RefSeq" id="WP_219778384.1">
    <property type="nucleotide sequence ID" value="NZ_JAHXPT010000002.1"/>
</dbReference>
<evidence type="ECO:0000313" key="3">
    <source>
        <dbReference type="Proteomes" id="UP001519921"/>
    </source>
</evidence>
<accession>A0ABS7ALA0</accession>
<feature type="domain" description="N-acetyltransferase" evidence="1">
    <location>
        <begin position="28"/>
        <end position="184"/>
    </location>
</feature>
<sequence length="184" mass="21016">MNSIIDLNRKDGAKVSAELKFLDKSYIGKILELQEDIMKGIEDKQLYVASSEDEFINYFNTGKAIGYVTKDTKELVAVGVYRNVGLKEDNYGHDLGLKDEELLNVGQVELTIVKEEFRGNRLQKILCQHLEKIAKENKTPIMCATASPYNKHSVNTFKALGYRVEKDKLKYGGLRRYVLVKDLY</sequence>
<reference evidence="2 3" key="1">
    <citation type="submission" date="2021-07" db="EMBL/GenBank/DDBJ databases">
        <title>Clostridium weizhouense sp. nov., an anaerobic bacterium isolated from activated sludge of Petroleum wastewater.</title>
        <authorList>
            <person name="Li Q."/>
        </authorList>
    </citation>
    <scope>NUCLEOTIDE SEQUENCE [LARGE SCALE GENOMIC DNA]</scope>
    <source>
        <strain evidence="2 3">YB-6</strain>
    </source>
</reference>
<protein>
    <submittedName>
        <fullName evidence="2">GNAT family N-acetyltransferase</fullName>
    </submittedName>
</protein>
<dbReference type="SUPFAM" id="SSF55729">
    <property type="entry name" value="Acyl-CoA N-acyltransferases (Nat)"/>
    <property type="match status" value="1"/>
</dbReference>
<dbReference type="Gene3D" id="3.40.630.30">
    <property type="match status" value="1"/>
</dbReference>
<evidence type="ECO:0000259" key="1">
    <source>
        <dbReference type="PROSITE" id="PS51186"/>
    </source>
</evidence>
<dbReference type="Pfam" id="PF00583">
    <property type="entry name" value="Acetyltransf_1"/>
    <property type="match status" value="1"/>
</dbReference>
<gene>
    <name evidence="2" type="ORF">KYD98_04480</name>
</gene>
<evidence type="ECO:0000313" key="2">
    <source>
        <dbReference type="EMBL" id="MBW6409339.1"/>
    </source>
</evidence>
<dbReference type="PROSITE" id="PS51186">
    <property type="entry name" value="GNAT"/>
    <property type="match status" value="1"/>
</dbReference>
<dbReference type="InterPro" id="IPR000182">
    <property type="entry name" value="GNAT_dom"/>
</dbReference>
<keyword evidence="3" id="KW-1185">Reference proteome</keyword>
<comment type="caution">
    <text evidence="2">The sequence shown here is derived from an EMBL/GenBank/DDBJ whole genome shotgun (WGS) entry which is preliminary data.</text>
</comment>
<dbReference type="EMBL" id="JAHXPT010000002">
    <property type="protein sequence ID" value="MBW6409339.1"/>
    <property type="molecule type" value="Genomic_DNA"/>
</dbReference>
<dbReference type="Proteomes" id="UP001519921">
    <property type="component" value="Unassembled WGS sequence"/>
</dbReference>
<dbReference type="InterPro" id="IPR016181">
    <property type="entry name" value="Acyl_CoA_acyltransferase"/>
</dbReference>
<organism evidence="2 3">
    <name type="scientific">Clostridium weizhouense</name>
    <dbReference type="NCBI Taxonomy" id="2859781"/>
    <lineage>
        <taxon>Bacteria</taxon>
        <taxon>Bacillati</taxon>
        <taxon>Bacillota</taxon>
        <taxon>Clostridia</taxon>
        <taxon>Eubacteriales</taxon>
        <taxon>Clostridiaceae</taxon>
        <taxon>Clostridium</taxon>
    </lineage>
</organism>